<feature type="region of interest" description="Disordered" evidence="1">
    <location>
        <begin position="78"/>
        <end position="101"/>
    </location>
</feature>
<proteinExistence type="predicted"/>
<dbReference type="EMBL" id="BMAW01039102">
    <property type="protein sequence ID" value="GFU54558.1"/>
    <property type="molecule type" value="Genomic_DNA"/>
</dbReference>
<evidence type="ECO:0000313" key="2">
    <source>
        <dbReference type="EMBL" id="GFU54558.1"/>
    </source>
</evidence>
<evidence type="ECO:0000313" key="3">
    <source>
        <dbReference type="Proteomes" id="UP000887013"/>
    </source>
</evidence>
<protein>
    <submittedName>
        <fullName evidence="2">Uncharacterized protein</fullName>
    </submittedName>
</protein>
<accession>A0A8X6URB8</accession>
<sequence>MVKKQIADNIKLYGVDIFKQAERMWKNSPVQETASTSMIQNDQQVAAQLHTTCSTVQRFISDVLRYSKEKVIYKGVEKNHENSETEADKTQAQTASLITRRRAKRKSSEEGLWYFGATMKSLMAGRSWIRVQKQPT</sequence>
<evidence type="ECO:0000256" key="1">
    <source>
        <dbReference type="SAM" id="MobiDB-lite"/>
    </source>
</evidence>
<dbReference type="AlphaFoldDB" id="A0A8X6URB8"/>
<organism evidence="2 3">
    <name type="scientific">Nephila pilipes</name>
    <name type="common">Giant wood spider</name>
    <name type="synonym">Nephila maculata</name>
    <dbReference type="NCBI Taxonomy" id="299642"/>
    <lineage>
        <taxon>Eukaryota</taxon>
        <taxon>Metazoa</taxon>
        <taxon>Ecdysozoa</taxon>
        <taxon>Arthropoda</taxon>
        <taxon>Chelicerata</taxon>
        <taxon>Arachnida</taxon>
        <taxon>Araneae</taxon>
        <taxon>Araneomorphae</taxon>
        <taxon>Entelegynae</taxon>
        <taxon>Araneoidea</taxon>
        <taxon>Nephilidae</taxon>
        <taxon>Nephila</taxon>
    </lineage>
</organism>
<keyword evidence="3" id="KW-1185">Reference proteome</keyword>
<feature type="compositionally biased region" description="Basic and acidic residues" evidence="1">
    <location>
        <begin position="78"/>
        <end position="89"/>
    </location>
</feature>
<name>A0A8X6URB8_NEPPI</name>
<gene>
    <name evidence="2" type="ORF">NPIL_417071</name>
</gene>
<dbReference type="Proteomes" id="UP000887013">
    <property type="component" value="Unassembled WGS sequence"/>
</dbReference>
<comment type="caution">
    <text evidence="2">The sequence shown here is derived from an EMBL/GenBank/DDBJ whole genome shotgun (WGS) entry which is preliminary data.</text>
</comment>
<reference evidence="2" key="1">
    <citation type="submission" date="2020-08" db="EMBL/GenBank/DDBJ databases">
        <title>Multicomponent nature underlies the extraordinary mechanical properties of spider dragline silk.</title>
        <authorList>
            <person name="Kono N."/>
            <person name="Nakamura H."/>
            <person name="Mori M."/>
            <person name="Yoshida Y."/>
            <person name="Ohtoshi R."/>
            <person name="Malay A.D."/>
            <person name="Moran D.A.P."/>
            <person name="Tomita M."/>
            <person name="Numata K."/>
            <person name="Arakawa K."/>
        </authorList>
    </citation>
    <scope>NUCLEOTIDE SEQUENCE</scope>
</reference>